<dbReference type="Pfam" id="PF07980">
    <property type="entry name" value="SusD_RagB"/>
    <property type="match status" value="1"/>
</dbReference>
<evidence type="ECO:0000256" key="3">
    <source>
        <dbReference type="ARBA" id="ARBA00022729"/>
    </source>
</evidence>
<dbReference type="Proteomes" id="UP001354989">
    <property type="component" value="Plasmid pPP1"/>
</dbReference>
<dbReference type="InterPro" id="IPR011990">
    <property type="entry name" value="TPR-like_helical_dom_sf"/>
</dbReference>
<geneLocation type="plasmid" evidence="8 9">
    <name>pPP1</name>
</geneLocation>
<dbReference type="RefSeq" id="WP_338398482.1">
    <property type="nucleotide sequence ID" value="NZ_AP025293.1"/>
</dbReference>
<comment type="similarity">
    <text evidence="2">Belongs to the SusD family.</text>
</comment>
<dbReference type="InterPro" id="IPR012944">
    <property type="entry name" value="SusD_RagB_dom"/>
</dbReference>
<evidence type="ECO:0000256" key="4">
    <source>
        <dbReference type="ARBA" id="ARBA00023136"/>
    </source>
</evidence>
<keyword evidence="9" id="KW-1185">Reference proteome</keyword>
<evidence type="ECO:0000313" key="8">
    <source>
        <dbReference type="EMBL" id="BDD00661.1"/>
    </source>
</evidence>
<evidence type="ECO:0000313" key="9">
    <source>
        <dbReference type="Proteomes" id="UP001354989"/>
    </source>
</evidence>
<sequence length="488" mass="54500">MKLKYLVAAAMMGVVTLPSCNNFLDITQENTNPTETINYSDLSQMYAPVSGTYAIARSKMTQWEVWPLLNVRGDEVTKGGGSEADQHDYLEVENYNYDAIQNFWALNNAWMAYYGIIYNTFDNQKLLDNFKPYLNTDKDKDMYAQYTAEITFHRALAYYFISNLWGDAPIIPADNQMAVVIPKSSQQQIRQHVIDMLKDILPALPAQRPDQNSHPGAVTKYTAETLIAKTALQMGDMQTVKEMTDDIINNGGFSLQTGANYRTLFQIPGKLCAESIYEFQFTDFGNPTGDNIYGGAWFQHQGPRGASGNLSGWGFGTIEPGFIKFMKDRKETTRYDIDVLESGKTTPEGDAIPEFKPSYAPYNGTDANYNAKAYTPSSQITAGRNDYGVGNNIRLFRYADVLLMNAEAKLAVGGDAATPFNLVRQRASMPAIAAPTKADILNERRAEMANEWGDRFNDLVRTNDPSVKGHEFLPYPTAQVDLNPDLAN</sequence>
<proteinExistence type="inferred from homology"/>
<feature type="signal peptide" evidence="6">
    <location>
        <begin position="1"/>
        <end position="21"/>
    </location>
</feature>
<accession>A0ABM7VIR3</accession>
<evidence type="ECO:0000256" key="2">
    <source>
        <dbReference type="ARBA" id="ARBA00006275"/>
    </source>
</evidence>
<gene>
    <name evidence="8" type="ORF">PEPS_29410</name>
</gene>
<comment type="subcellular location">
    <subcellularLocation>
        <location evidence="1">Cell outer membrane</location>
    </subcellularLocation>
</comment>
<evidence type="ECO:0000259" key="7">
    <source>
        <dbReference type="Pfam" id="PF07980"/>
    </source>
</evidence>
<keyword evidence="8" id="KW-0614">Plasmid</keyword>
<keyword evidence="4" id="KW-0472">Membrane</keyword>
<dbReference type="Gene3D" id="1.25.40.390">
    <property type="match status" value="1"/>
</dbReference>
<evidence type="ECO:0000256" key="1">
    <source>
        <dbReference type="ARBA" id="ARBA00004442"/>
    </source>
</evidence>
<reference evidence="8 9" key="1">
    <citation type="submission" date="2021-12" db="EMBL/GenBank/DDBJ databases">
        <title>Genome sequencing of bacteria with rrn-lacking chromosome and rrn-plasmid.</title>
        <authorList>
            <person name="Anda M."/>
            <person name="Iwasaki W."/>
        </authorList>
    </citation>
    <scope>NUCLEOTIDE SEQUENCE [LARGE SCALE GENOMIC DNA]</scope>
    <source>
        <strain evidence="8 9">NBRC 101262</strain>
        <plasmid evidence="8 9">pPP1</plasmid>
    </source>
</reference>
<evidence type="ECO:0000256" key="6">
    <source>
        <dbReference type="SAM" id="SignalP"/>
    </source>
</evidence>
<keyword evidence="3 6" id="KW-0732">Signal</keyword>
<dbReference type="EMBL" id="AP025293">
    <property type="protein sequence ID" value="BDD00661.1"/>
    <property type="molecule type" value="Genomic_DNA"/>
</dbReference>
<organism evidence="8 9">
    <name type="scientific">Persicobacter psychrovividus</name>
    <dbReference type="NCBI Taxonomy" id="387638"/>
    <lineage>
        <taxon>Bacteria</taxon>
        <taxon>Pseudomonadati</taxon>
        <taxon>Bacteroidota</taxon>
        <taxon>Cytophagia</taxon>
        <taxon>Cytophagales</taxon>
        <taxon>Persicobacteraceae</taxon>
        <taxon>Persicobacter</taxon>
    </lineage>
</organism>
<feature type="domain" description="RagB/SusD" evidence="7">
    <location>
        <begin position="365"/>
        <end position="463"/>
    </location>
</feature>
<dbReference type="SUPFAM" id="SSF48452">
    <property type="entry name" value="TPR-like"/>
    <property type="match status" value="1"/>
</dbReference>
<name>A0ABM7VIR3_9BACT</name>
<feature type="chain" id="PRO_5046217226" evidence="6">
    <location>
        <begin position="22"/>
        <end position="488"/>
    </location>
</feature>
<keyword evidence="5" id="KW-0998">Cell outer membrane</keyword>
<evidence type="ECO:0000256" key="5">
    <source>
        <dbReference type="ARBA" id="ARBA00023237"/>
    </source>
</evidence>
<protein>
    <submittedName>
        <fullName evidence="8">Membrane protein</fullName>
    </submittedName>
</protein>